<protein>
    <submittedName>
        <fullName evidence="2">Uncharacterized protein</fullName>
    </submittedName>
</protein>
<accession>A0A6V8KR59</accession>
<dbReference type="EMBL" id="BLPF01000004">
    <property type="protein sequence ID" value="GFJ84739.1"/>
    <property type="molecule type" value="Genomic_DNA"/>
</dbReference>
<proteinExistence type="predicted"/>
<feature type="compositionally biased region" description="Acidic residues" evidence="1">
    <location>
        <begin position="29"/>
        <end position="42"/>
    </location>
</feature>
<keyword evidence="3" id="KW-1185">Reference proteome</keyword>
<sequence>MTDADKTPIGDPDDVDGDFAEEHASLTLADEDEGGPEGEAEPESPKGYAGTD</sequence>
<evidence type="ECO:0000256" key="1">
    <source>
        <dbReference type="SAM" id="MobiDB-lite"/>
    </source>
</evidence>
<reference evidence="2 3" key="2">
    <citation type="submission" date="2020-03" db="EMBL/GenBank/DDBJ databases">
        <authorList>
            <person name="Ichikawa N."/>
            <person name="Kimura A."/>
            <person name="Kitahashi Y."/>
            <person name="Uohara A."/>
        </authorList>
    </citation>
    <scope>NUCLEOTIDE SEQUENCE [LARGE SCALE GENOMIC DNA]</scope>
    <source>
        <strain evidence="2 3">NBRC 108639</strain>
    </source>
</reference>
<organism evidence="2 3">
    <name type="scientific">Phytohabitans houttuyneae</name>
    <dbReference type="NCBI Taxonomy" id="1076126"/>
    <lineage>
        <taxon>Bacteria</taxon>
        <taxon>Bacillati</taxon>
        <taxon>Actinomycetota</taxon>
        <taxon>Actinomycetes</taxon>
        <taxon>Micromonosporales</taxon>
        <taxon>Micromonosporaceae</taxon>
    </lineage>
</organism>
<dbReference type="RefSeq" id="WP_173069448.1">
    <property type="nucleotide sequence ID" value="NZ_BAABGO010000008.1"/>
</dbReference>
<evidence type="ECO:0000313" key="3">
    <source>
        <dbReference type="Proteomes" id="UP000482800"/>
    </source>
</evidence>
<gene>
    <name evidence="2" type="ORF">Phou_089190</name>
</gene>
<dbReference type="Proteomes" id="UP000482800">
    <property type="component" value="Unassembled WGS sequence"/>
</dbReference>
<evidence type="ECO:0000313" key="2">
    <source>
        <dbReference type="EMBL" id="GFJ84739.1"/>
    </source>
</evidence>
<name>A0A6V8KR59_9ACTN</name>
<feature type="region of interest" description="Disordered" evidence="1">
    <location>
        <begin position="1"/>
        <end position="52"/>
    </location>
</feature>
<reference evidence="2 3" key="1">
    <citation type="submission" date="2020-03" db="EMBL/GenBank/DDBJ databases">
        <title>Whole genome shotgun sequence of Phytohabitans houttuyneae NBRC 108639.</title>
        <authorList>
            <person name="Komaki H."/>
            <person name="Tamura T."/>
        </authorList>
    </citation>
    <scope>NUCLEOTIDE SEQUENCE [LARGE SCALE GENOMIC DNA]</scope>
    <source>
        <strain evidence="2 3">NBRC 108639</strain>
    </source>
</reference>
<dbReference type="AlphaFoldDB" id="A0A6V8KR59"/>
<comment type="caution">
    <text evidence="2">The sequence shown here is derived from an EMBL/GenBank/DDBJ whole genome shotgun (WGS) entry which is preliminary data.</text>
</comment>